<dbReference type="InterPro" id="IPR028978">
    <property type="entry name" value="Chorismate_lyase_/UTRA_dom_sf"/>
</dbReference>
<organism evidence="5 6">
    <name type="scientific">Virgibacillus indicus</name>
    <dbReference type="NCBI Taxonomy" id="2024554"/>
    <lineage>
        <taxon>Bacteria</taxon>
        <taxon>Bacillati</taxon>
        <taxon>Bacillota</taxon>
        <taxon>Bacilli</taxon>
        <taxon>Bacillales</taxon>
        <taxon>Bacillaceae</taxon>
        <taxon>Virgibacillus</taxon>
    </lineage>
</organism>
<dbReference type="PROSITE" id="PS50949">
    <property type="entry name" value="HTH_GNTR"/>
    <property type="match status" value="1"/>
</dbReference>
<dbReference type="SUPFAM" id="SSF64288">
    <property type="entry name" value="Chorismate lyase-like"/>
    <property type="match status" value="1"/>
</dbReference>
<accession>A0A265N560</accession>
<evidence type="ECO:0000313" key="6">
    <source>
        <dbReference type="Proteomes" id="UP000216498"/>
    </source>
</evidence>
<dbReference type="PRINTS" id="PR00035">
    <property type="entry name" value="HTHGNTR"/>
</dbReference>
<dbReference type="InterPro" id="IPR036388">
    <property type="entry name" value="WH-like_DNA-bd_sf"/>
</dbReference>
<keyword evidence="6" id="KW-1185">Reference proteome</keyword>
<dbReference type="SUPFAM" id="SSF46785">
    <property type="entry name" value="Winged helix' DNA-binding domain"/>
    <property type="match status" value="1"/>
</dbReference>
<evidence type="ECO:0000313" key="5">
    <source>
        <dbReference type="EMBL" id="OZU86987.1"/>
    </source>
</evidence>
<dbReference type="Gene3D" id="3.40.1410.10">
    <property type="entry name" value="Chorismate lyase-like"/>
    <property type="match status" value="1"/>
</dbReference>
<comment type="caution">
    <text evidence="5">The sequence shown here is derived from an EMBL/GenBank/DDBJ whole genome shotgun (WGS) entry which is preliminary data.</text>
</comment>
<evidence type="ECO:0000256" key="1">
    <source>
        <dbReference type="ARBA" id="ARBA00023015"/>
    </source>
</evidence>
<dbReference type="InterPro" id="IPR011663">
    <property type="entry name" value="UTRA"/>
</dbReference>
<evidence type="ECO:0000256" key="3">
    <source>
        <dbReference type="ARBA" id="ARBA00023163"/>
    </source>
</evidence>
<dbReference type="SMART" id="SM00866">
    <property type="entry name" value="UTRA"/>
    <property type="match status" value="1"/>
</dbReference>
<dbReference type="OrthoDB" id="9816541at2"/>
<dbReference type="CDD" id="cd07377">
    <property type="entry name" value="WHTH_GntR"/>
    <property type="match status" value="1"/>
</dbReference>
<dbReference type="EMBL" id="NPMS01000019">
    <property type="protein sequence ID" value="OZU86987.1"/>
    <property type="molecule type" value="Genomic_DNA"/>
</dbReference>
<dbReference type="InterPro" id="IPR036390">
    <property type="entry name" value="WH_DNA-bd_sf"/>
</dbReference>
<keyword evidence="1" id="KW-0805">Transcription regulation</keyword>
<dbReference type="Pfam" id="PF07702">
    <property type="entry name" value="UTRA"/>
    <property type="match status" value="1"/>
</dbReference>
<dbReference type="PANTHER" id="PTHR44846:SF1">
    <property type="entry name" value="MANNOSYL-D-GLYCERATE TRANSPORT_METABOLISM SYSTEM REPRESSOR MNGR-RELATED"/>
    <property type="match status" value="1"/>
</dbReference>
<dbReference type="InterPro" id="IPR000524">
    <property type="entry name" value="Tscrpt_reg_HTH_GntR"/>
</dbReference>
<keyword evidence="3" id="KW-0804">Transcription</keyword>
<evidence type="ECO:0000259" key="4">
    <source>
        <dbReference type="PROSITE" id="PS50949"/>
    </source>
</evidence>
<dbReference type="PANTHER" id="PTHR44846">
    <property type="entry name" value="MANNOSYL-D-GLYCERATE TRANSPORT/METABOLISM SYSTEM REPRESSOR MNGR-RELATED"/>
    <property type="match status" value="1"/>
</dbReference>
<dbReference type="Gene3D" id="1.10.10.10">
    <property type="entry name" value="Winged helix-like DNA-binding domain superfamily/Winged helix DNA-binding domain"/>
    <property type="match status" value="1"/>
</dbReference>
<dbReference type="GO" id="GO:0045892">
    <property type="term" value="P:negative regulation of DNA-templated transcription"/>
    <property type="evidence" value="ECO:0007669"/>
    <property type="project" value="TreeGrafter"/>
</dbReference>
<evidence type="ECO:0000256" key="2">
    <source>
        <dbReference type="ARBA" id="ARBA00023125"/>
    </source>
</evidence>
<dbReference type="Proteomes" id="UP000216498">
    <property type="component" value="Unassembled WGS sequence"/>
</dbReference>
<reference evidence="5 6" key="1">
    <citation type="submission" date="2017-08" db="EMBL/GenBank/DDBJ databases">
        <title>Virgibacillus indicus sp. nov. and Virgibacillus profoundi sp. nov, two moderately halophilic bacteria isolated from marine sediment by using the Microfluidic Streak Plate.</title>
        <authorList>
            <person name="Xu B."/>
            <person name="Hu B."/>
            <person name="Wang J."/>
            <person name="Zhu Y."/>
            <person name="Huang L."/>
            <person name="Du W."/>
            <person name="Huang Y."/>
        </authorList>
    </citation>
    <scope>NUCLEOTIDE SEQUENCE [LARGE SCALE GENOMIC DNA]</scope>
    <source>
        <strain evidence="5 6">IO3-P2-C2</strain>
    </source>
</reference>
<dbReference type="GO" id="GO:0003700">
    <property type="term" value="F:DNA-binding transcription factor activity"/>
    <property type="evidence" value="ECO:0007669"/>
    <property type="project" value="InterPro"/>
</dbReference>
<dbReference type="SMART" id="SM00345">
    <property type="entry name" value="HTH_GNTR"/>
    <property type="match status" value="1"/>
</dbReference>
<dbReference type="AlphaFoldDB" id="A0A265N560"/>
<sequence>MYKQLKNMILEDIEKGKLKQGDKILSERMIAEKGNVSRMTARNALAMLEREGLVERRVGSGTFITTKIDMNFITFNSYSKELMQKGLTPSTKVLNIKINTPDLLIAEKLNIKAGDEVIIFERLRCGDGIPIAVEESYIPYHTCEGIEEYIKDDVSLYKVLEERYRIKPIKADQYMQVALSDERVSKILAIKTGSACISLESLAFNKDDHAVELTRSTTRSDIVRYYSQLNLEP</sequence>
<dbReference type="Pfam" id="PF00392">
    <property type="entry name" value="GntR"/>
    <property type="match status" value="1"/>
</dbReference>
<feature type="domain" description="HTH gntR-type" evidence="4">
    <location>
        <begin position="1"/>
        <end position="67"/>
    </location>
</feature>
<protein>
    <recommendedName>
        <fullName evidence="4">HTH gntR-type domain-containing protein</fullName>
    </recommendedName>
</protein>
<proteinExistence type="predicted"/>
<gene>
    <name evidence="5" type="ORF">CIL03_19175</name>
</gene>
<keyword evidence="2" id="KW-0238">DNA-binding</keyword>
<name>A0A265N560_9BACI</name>
<dbReference type="GO" id="GO:0003677">
    <property type="term" value="F:DNA binding"/>
    <property type="evidence" value="ECO:0007669"/>
    <property type="project" value="UniProtKB-KW"/>
</dbReference>
<dbReference type="InterPro" id="IPR050679">
    <property type="entry name" value="Bact_HTH_transcr_reg"/>
</dbReference>